<evidence type="ECO:0000256" key="3">
    <source>
        <dbReference type="SAM" id="MobiDB-lite"/>
    </source>
</evidence>
<dbReference type="CDD" id="cd00086">
    <property type="entry name" value="homeodomain"/>
    <property type="match status" value="1"/>
</dbReference>
<organism evidence="5 6">
    <name type="scientific">Popillia japonica</name>
    <name type="common">Japanese beetle</name>
    <dbReference type="NCBI Taxonomy" id="7064"/>
    <lineage>
        <taxon>Eukaryota</taxon>
        <taxon>Metazoa</taxon>
        <taxon>Ecdysozoa</taxon>
        <taxon>Arthropoda</taxon>
        <taxon>Hexapoda</taxon>
        <taxon>Insecta</taxon>
        <taxon>Pterygota</taxon>
        <taxon>Neoptera</taxon>
        <taxon>Endopterygota</taxon>
        <taxon>Coleoptera</taxon>
        <taxon>Polyphaga</taxon>
        <taxon>Scarabaeiformia</taxon>
        <taxon>Scarabaeidae</taxon>
        <taxon>Rutelinae</taxon>
        <taxon>Popillia</taxon>
    </lineage>
</organism>
<dbReference type="Proteomes" id="UP001458880">
    <property type="component" value="Unassembled WGS sequence"/>
</dbReference>
<feature type="domain" description="Homeobox" evidence="4">
    <location>
        <begin position="32"/>
        <end position="45"/>
    </location>
</feature>
<gene>
    <name evidence="5" type="ORF">QE152_g27369</name>
</gene>
<feature type="region of interest" description="Disordered" evidence="3">
    <location>
        <begin position="44"/>
        <end position="123"/>
    </location>
</feature>
<dbReference type="PROSITE" id="PS50071">
    <property type="entry name" value="HOMEOBOX_2"/>
    <property type="match status" value="1"/>
</dbReference>
<dbReference type="AlphaFoldDB" id="A0AAW1JVG8"/>
<keyword evidence="2" id="KW-0539">Nucleus</keyword>
<dbReference type="GO" id="GO:0005634">
    <property type="term" value="C:nucleus"/>
    <property type="evidence" value="ECO:0007669"/>
    <property type="project" value="UniProtKB-SubCell"/>
</dbReference>
<sequence length="123" mass="13289">MNVLSVNVLDYISQTVNLFFIVSGNPVRLYDKVWFQNRRAKFRKQERLAQQKATNSNGDGSSGQPNIKAENSSSTTKSNLGGSKDIKPGSPHSGISTTPNSNTSASSHQSSSNGDNGDQTNER</sequence>
<keyword evidence="2" id="KW-0371">Homeobox</keyword>
<evidence type="ECO:0000313" key="5">
    <source>
        <dbReference type="EMBL" id="KAK9708131.1"/>
    </source>
</evidence>
<evidence type="ECO:0000259" key="4">
    <source>
        <dbReference type="PROSITE" id="PS50071"/>
    </source>
</evidence>
<feature type="compositionally biased region" description="Low complexity" evidence="3">
    <location>
        <begin position="96"/>
        <end position="116"/>
    </location>
</feature>
<name>A0AAW1JVG8_POPJA</name>
<accession>A0AAW1JVG8</accession>
<dbReference type="EMBL" id="JASPKY010000335">
    <property type="protein sequence ID" value="KAK9708131.1"/>
    <property type="molecule type" value="Genomic_DNA"/>
</dbReference>
<dbReference type="InterPro" id="IPR009057">
    <property type="entry name" value="Homeodomain-like_sf"/>
</dbReference>
<keyword evidence="6" id="KW-1185">Reference proteome</keyword>
<dbReference type="SUPFAM" id="SSF46689">
    <property type="entry name" value="Homeodomain-like"/>
    <property type="match status" value="1"/>
</dbReference>
<evidence type="ECO:0000256" key="2">
    <source>
        <dbReference type="PROSITE-ProRule" id="PRU00108"/>
    </source>
</evidence>
<comment type="subcellular location">
    <subcellularLocation>
        <location evidence="1 2">Nucleus</location>
    </subcellularLocation>
</comment>
<proteinExistence type="predicted"/>
<feature type="compositionally biased region" description="Polar residues" evidence="3">
    <location>
        <begin position="51"/>
        <end position="81"/>
    </location>
</feature>
<comment type="caution">
    <text evidence="5">The sequence shown here is derived from an EMBL/GenBank/DDBJ whole genome shotgun (WGS) entry which is preliminary data.</text>
</comment>
<dbReference type="InterPro" id="IPR001356">
    <property type="entry name" value="HD"/>
</dbReference>
<keyword evidence="2" id="KW-0238">DNA-binding</keyword>
<evidence type="ECO:0000256" key="1">
    <source>
        <dbReference type="ARBA" id="ARBA00004123"/>
    </source>
</evidence>
<dbReference type="Gene3D" id="1.10.10.60">
    <property type="entry name" value="Homeodomain-like"/>
    <property type="match status" value="1"/>
</dbReference>
<evidence type="ECO:0000313" key="6">
    <source>
        <dbReference type="Proteomes" id="UP001458880"/>
    </source>
</evidence>
<dbReference type="GO" id="GO:0003677">
    <property type="term" value="F:DNA binding"/>
    <property type="evidence" value="ECO:0007669"/>
    <property type="project" value="UniProtKB-UniRule"/>
</dbReference>
<reference evidence="5 6" key="1">
    <citation type="journal article" date="2024" name="BMC Genomics">
        <title>De novo assembly and annotation of Popillia japonica's genome with initial clues to its potential as an invasive pest.</title>
        <authorList>
            <person name="Cucini C."/>
            <person name="Boschi S."/>
            <person name="Funari R."/>
            <person name="Cardaioli E."/>
            <person name="Iannotti N."/>
            <person name="Marturano G."/>
            <person name="Paoli F."/>
            <person name="Bruttini M."/>
            <person name="Carapelli A."/>
            <person name="Frati F."/>
            <person name="Nardi F."/>
        </authorList>
    </citation>
    <scope>NUCLEOTIDE SEQUENCE [LARGE SCALE GENOMIC DNA]</scope>
    <source>
        <strain evidence="5">DMR45628</strain>
    </source>
</reference>
<protein>
    <recommendedName>
        <fullName evidence="4">Homeobox domain-containing protein</fullName>
    </recommendedName>
</protein>
<feature type="DNA-binding region" description="Homeobox" evidence="2">
    <location>
        <begin position="34"/>
        <end position="46"/>
    </location>
</feature>